<dbReference type="InterPro" id="IPR051676">
    <property type="entry name" value="UPF0053_domain"/>
</dbReference>
<dbReference type="Proteomes" id="UP000316008">
    <property type="component" value="Unassembled WGS sequence"/>
</dbReference>
<dbReference type="SUPFAM" id="SSF54631">
    <property type="entry name" value="CBS-domain pair"/>
    <property type="match status" value="1"/>
</dbReference>
<keyword evidence="6 8" id="KW-0129">CBS domain</keyword>
<feature type="domain" description="CBS" evidence="11">
    <location>
        <begin position="215"/>
        <end position="275"/>
    </location>
</feature>
<evidence type="ECO:0000259" key="12">
    <source>
        <dbReference type="PROSITE" id="PS51846"/>
    </source>
</evidence>
<feature type="transmembrane region" description="Helical" evidence="10">
    <location>
        <begin position="139"/>
        <end position="161"/>
    </location>
</feature>
<evidence type="ECO:0000256" key="2">
    <source>
        <dbReference type="ARBA" id="ARBA00022475"/>
    </source>
</evidence>
<proteinExistence type="predicted"/>
<dbReference type="InterPro" id="IPR000644">
    <property type="entry name" value="CBS_dom"/>
</dbReference>
<evidence type="ECO:0000256" key="10">
    <source>
        <dbReference type="SAM" id="Phobius"/>
    </source>
</evidence>
<dbReference type="OrthoDB" id="9798188at2"/>
<reference evidence="13 14" key="1">
    <citation type="submission" date="2019-07" db="EMBL/GenBank/DDBJ databases">
        <authorList>
            <person name="Huq M.A."/>
        </authorList>
    </citation>
    <scope>NUCLEOTIDE SEQUENCE [LARGE SCALE GENOMIC DNA]</scope>
    <source>
        <strain evidence="13 14">MAH-3</strain>
    </source>
</reference>
<dbReference type="InterPro" id="IPR002550">
    <property type="entry name" value="CNNM"/>
</dbReference>
<dbReference type="InterPro" id="IPR005170">
    <property type="entry name" value="Transptr-assoc_dom"/>
</dbReference>
<keyword evidence="2" id="KW-1003">Cell membrane</keyword>
<gene>
    <name evidence="13" type="ORF">FO442_02800</name>
</gene>
<evidence type="ECO:0000256" key="9">
    <source>
        <dbReference type="PROSITE-ProRule" id="PRU01193"/>
    </source>
</evidence>
<dbReference type="PANTHER" id="PTHR43099">
    <property type="entry name" value="UPF0053 PROTEIN YRKA"/>
    <property type="match status" value="1"/>
</dbReference>
<keyword evidence="7 9" id="KW-0472">Membrane</keyword>
<dbReference type="InterPro" id="IPR044751">
    <property type="entry name" value="Ion_transp-like_CBS"/>
</dbReference>
<keyword evidence="5 9" id="KW-1133">Transmembrane helix</keyword>
<comment type="subcellular location">
    <subcellularLocation>
        <location evidence="1">Cell membrane</location>
        <topology evidence="1">Multi-pass membrane protein</topology>
    </subcellularLocation>
</comment>
<feature type="transmembrane region" description="Helical" evidence="10">
    <location>
        <begin position="55"/>
        <end position="74"/>
    </location>
</feature>
<dbReference type="Gene3D" id="3.10.580.10">
    <property type="entry name" value="CBS-domain"/>
    <property type="match status" value="1"/>
</dbReference>
<evidence type="ECO:0000256" key="1">
    <source>
        <dbReference type="ARBA" id="ARBA00004651"/>
    </source>
</evidence>
<evidence type="ECO:0000313" key="13">
    <source>
        <dbReference type="EMBL" id="TSJ48079.1"/>
    </source>
</evidence>
<dbReference type="GO" id="GO:0005886">
    <property type="term" value="C:plasma membrane"/>
    <property type="evidence" value="ECO:0007669"/>
    <property type="project" value="UniProtKB-SubCell"/>
</dbReference>
<protein>
    <submittedName>
        <fullName evidence="13">HlyC/CorC family transporter</fullName>
    </submittedName>
</protein>
<organism evidence="13 14">
    <name type="scientific">Fluviicola chungangensis</name>
    <dbReference type="NCBI Taxonomy" id="2597671"/>
    <lineage>
        <taxon>Bacteria</taxon>
        <taxon>Pseudomonadati</taxon>
        <taxon>Bacteroidota</taxon>
        <taxon>Flavobacteriia</taxon>
        <taxon>Flavobacteriales</taxon>
        <taxon>Crocinitomicaceae</taxon>
        <taxon>Fluviicola</taxon>
    </lineage>
</organism>
<keyword evidence="4" id="KW-0677">Repeat</keyword>
<evidence type="ECO:0000256" key="8">
    <source>
        <dbReference type="PROSITE-ProRule" id="PRU00703"/>
    </source>
</evidence>
<feature type="domain" description="CNNM transmembrane" evidence="12">
    <location>
        <begin position="1"/>
        <end position="196"/>
    </location>
</feature>
<dbReference type="Pfam" id="PF03471">
    <property type="entry name" value="CorC_HlyC"/>
    <property type="match status" value="1"/>
</dbReference>
<evidence type="ECO:0000256" key="3">
    <source>
        <dbReference type="ARBA" id="ARBA00022692"/>
    </source>
</evidence>
<dbReference type="SMART" id="SM01091">
    <property type="entry name" value="CorC_HlyC"/>
    <property type="match status" value="1"/>
</dbReference>
<dbReference type="PANTHER" id="PTHR43099:SF5">
    <property type="entry name" value="HLYC_CORC FAMILY TRANSPORTER"/>
    <property type="match status" value="1"/>
</dbReference>
<evidence type="ECO:0000313" key="14">
    <source>
        <dbReference type="Proteomes" id="UP000316008"/>
    </source>
</evidence>
<comment type="caution">
    <text evidence="13">The sequence shown here is derived from an EMBL/GenBank/DDBJ whole genome shotgun (WGS) entry which is preliminary data.</text>
</comment>
<dbReference type="InterPro" id="IPR016169">
    <property type="entry name" value="FAD-bd_PCMH_sub2"/>
</dbReference>
<dbReference type="SUPFAM" id="SSF56176">
    <property type="entry name" value="FAD-binding/transporter-associated domain-like"/>
    <property type="match status" value="1"/>
</dbReference>
<keyword evidence="14" id="KW-1185">Reference proteome</keyword>
<dbReference type="InterPro" id="IPR046342">
    <property type="entry name" value="CBS_dom_sf"/>
</dbReference>
<keyword evidence="3 9" id="KW-0812">Transmembrane</keyword>
<dbReference type="Pfam" id="PF01595">
    <property type="entry name" value="CNNM"/>
    <property type="match status" value="1"/>
</dbReference>
<feature type="domain" description="CBS" evidence="11">
    <location>
        <begin position="278"/>
        <end position="335"/>
    </location>
</feature>
<accession>A0A556N7T1</accession>
<evidence type="ECO:0000256" key="5">
    <source>
        <dbReference type="ARBA" id="ARBA00022989"/>
    </source>
</evidence>
<dbReference type="Pfam" id="PF00571">
    <property type="entry name" value="CBS"/>
    <property type="match status" value="2"/>
</dbReference>
<dbReference type="CDD" id="cd04590">
    <property type="entry name" value="CBS_pair_CorC_HlyC_assoc"/>
    <property type="match status" value="1"/>
</dbReference>
<dbReference type="EMBL" id="VLPL01000001">
    <property type="protein sequence ID" value="TSJ48079.1"/>
    <property type="molecule type" value="Genomic_DNA"/>
</dbReference>
<evidence type="ECO:0000256" key="6">
    <source>
        <dbReference type="ARBA" id="ARBA00023122"/>
    </source>
</evidence>
<dbReference type="PROSITE" id="PS51846">
    <property type="entry name" value="CNNM"/>
    <property type="match status" value="1"/>
</dbReference>
<sequence length="426" mass="48025">MELLIILFLIILNGVFSMAEIATVSARKSKLDVAAKRGDKSAKLVLETMNSPNKFLSTVQIGITLIGILTGIFSGEKMTSDIQGFFQGFAALKPYAHFLAVTSVVVIITFFSLVLGELVPKRIGLTNPEAIAKTMARPMLIISKITAPFVWLLTVTSDLLLKVLRIKQSSEGKVTEEEIKAIIQEGTEGGEVQEIEQDIVERVFHLGDRNISSLMTHRNDVIFIDINDTKDEVREQVEKEMHSVYPVFDDEREHVLGVVLLKDLFRTINHADFSLKDLMLKPQFLLENISAYEALVHFKDTKTHYGIITDEFGQVQGIVTLNDLLQALVGDFNDFYSEEFEFIQREDGSWLIDGQYPIAEFFRQFGLEDNSSDLNFTTIGGLVLNESRSVPSTGQKFHWLNFEIEVVDMDGARIDKLIIREIPIED</sequence>
<dbReference type="RefSeq" id="WP_144331614.1">
    <property type="nucleotide sequence ID" value="NZ_VLPL01000001.1"/>
</dbReference>
<feature type="transmembrane region" description="Helical" evidence="10">
    <location>
        <begin position="95"/>
        <end position="119"/>
    </location>
</feature>
<dbReference type="AlphaFoldDB" id="A0A556N7T1"/>
<evidence type="ECO:0000259" key="11">
    <source>
        <dbReference type="PROSITE" id="PS51371"/>
    </source>
</evidence>
<evidence type="ECO:0000256" key="4">
    <source>
        <dbReference type="ARBA" id="ARBA00022737"/>
    </source>
</evidence>
<dbReference type="PROSITE" id="PS51371">
    <property type="entry name" value="CBS"/>
    <property type="match status" value="2"/>
</dbReference>
<name>A0A556N7T1_9FLAO</name>
<dbReference type="Gene3D" id="3.30.465.10">
    <property type="match status" value="1"/>
</dbReference>
<dbReference type="InterPro" id="IPR036318">
    <property type="entry name" value="FAD-bd_PCMH-like_sf"/>
</dbReference>
<dbReference type="GO" id="GO:0050660">
    <property type="term" value="F:flavin adenine dinucleotide binding"/>
    <property type="evidence" value="ECO:0007669"/>
    <property type="project" value="InterPro"/>
</dbReference>
<evidence type="ECO:0000256" key="7">
    <source>
        <dbReference type="ARBA" id="ARBA00023136"/>
    </source>
</evidence>